<sequence length="152" mass="15853">MALGDERRANGAANEAARRALGRTNETARRALGPAMEANRTGRKTVEDINSIVDPPRPRKSLPTLTPRGGVDVQRGRGVYQAPSGGTAGIASPLTEGATGPGAVIAREYYATSTLTSSDGILTLDVQALKKLTMRDANGSPVVIEFAEPPAE</sequence>
<proteinExistence type="predicted"/>
<dbReference type="Proteomes" id="UP000198706">
    <property type="component" value="Unassembled WGS sequence"/>
</dbReference>
<evidence type="ECO:0000256" key="1">
    <source>
        <dbReference type="SAM" id="MobiDB-lite"/>
    </source>
</evidence>
<evidence type="ECO:0000313" key="3">
    <source>
        <dbReference type="Proteomes" id="UP000198706"/>
    </source>
</evidence>
<reference evidence="2 3" key="1">
    <citation type="submission" date="2016-10" db="EMBL/GenBank/DDBJ databases">
        <authorList>
            <person name="de Groot N.N."/>
        </authorList>
    </citation>
    <scope>NUCLEOTIDE SEQUENCE [LARGE SCALE GENOMIC DNA]</scope>
    <source>
        <strain evidence="2 3">JCM 21544</strain>
    </source>
</reference>
<gene>
    <name evidence="2" type="ORF">SAMN05216186_102111</name>
</gene>
<organism evidence="2 3">
    <name type="scientific">Pseudomonas indica</name>
    <dbReference type="NCBI Taxonomy" id="137658"/>
    <lineage>
        <taxon>Bacteria</taxon>
        <taxon>Pseudomonadati</taxon>
        <taxon>Pseudomonadota</taxon>
        <taxon>Gammaproteobacteria</taxon>
        <taxon>Pseudomonadales</taxon>
        <taxon>Pseudomonadaceae</taxon>
        <taxon>Pseudomonas</taxon>
    </lineage>
</organism>
<protein>
    <submittedName>
        <fullName evidence="2">Uncharacterized protein</fullName>
    </submittedName>
</protein>
<dbReference type="RefSeq" id="WP_084336935.1">
    <property type="nucleotide sequence ID" value="NZ_FNFD01000002.1"/>
</dbReference>
<evidence type="ECO:0000313" key="2">
    <source>
        <dbReference type="EMBL" id="SDJ61521.1"/>
    </source>
</evidence>
<keyword evidence="3" id="KW-1185">Reference proteome</keyword>
<accession>A0A1G8V646</accession>
<feature type="region of interest" description="Disordered" evidence="1">
    <location>
        <begin position="1"/>
        <end position="74"/>
    </location>
</feature>
<dbReference type="AlphaFoldDB" id="A0A1G8V646"/>
<dbReference type="STRING" id="137658.SAMN05216186_102111"/>
<dbReference type="EMBL" id="FNFD01000002">
    <property type="protein sequence ID" value="SDJ61521.1"/>
    <property type="molecule type" value="Genomic_DNA"/>
</dbReference>
<name>A0A1G8V646_9PSED</name>